<evidence type="ECO:0000313" key="2">
    <source>
        <dbReference type="EMBL" id="API87128.1"/>
    </source>
</evidence>
<feature type="transmembrane region" description="Helical" evidence="1">
    <location>
        <begin position="12"/>
        <end position="29"/>
    </location>
</feature>
<reference evidence="2 3" key="1">
    <citation type="journal article" date="2016" name="Appl. Environ. Microbiol.">
        <title>Whole genome relationships among Francisella bacteria of diverse origin define new species and provide specific regions for detection.</title>
        <authorList>
            <person name="Challacombe J.F."/>
            <person name="Petersen J.M."/>
            <person name="Gallegos-Graves V."/>
            <person name="Hodge D."/>
            <person name="Pillai S."/>
            <person name="Kuske C.R."/>
        </authorList>
    </citation>
    <scope>NUCLEOTIDE SEQUENCE [LARGE SCALE GENOMIC DNA]</scope>
    <source>
        <strain evidence="3">TX07-7310</strain>
    </source>
</reference>
<accession>A0A1L4BTF6</accession>
<keyword evidence="1" id="KW-0472">Membrane</keyword>
<dbReference type="RefSeq" id="WP_072712805.1">
    <property type="nucleotide sequence ID" value="NZ_CP016796.1"/>
</dbReference>
<proteinExistence type="predicted"/>
<dbReference type="AlphaFoldDB" id="A0A1L4BTF6"/>
<keyword evidence="3" id="KW-1185">Reference proteome</keyword>
<dbReference type="Proteomes" id="UP000184222">
    <property type="component" value="Chromosome"/>
</dbReference>
<dbReference type="EMBL" id="CP016796">
    <property type="protein sequence ID" value="API87128.1"/>
    <property type="molecule type" value="Genomic_DNA"/>
</dbReference>
<organism evidence="2 3">
    <name type="scientific">Francisella uliginis</name>
    <dbReference type="NCBI Taxonomy" id="573570"/>
    <lineage>
        <taxon>Bacteria</taxon>
        <taxon>Pseudomonadati</taxon>
        <taxon>Pseudomonadota</taxon>
        <taxon>Gammaproteobacteria</taxon>
        <taxon>Thiotrichales</taxon>
        <taxon>Francisellaceae</taxon>
        <taxon>Francisella</taxon>
    </lineage>
</organism>
<protein>
    <submittedName>
        <fullName evidence="2">Uncharacterized protein</fullName>
    </submittedName>
</protein>
<evidence type="ECO:0000313" key="3">
    <source>
        <dbReference type="Proteomes" id="UP000184222"/>
    </source>
</evidence>
<dbReference type="STRING" id="573570.F7310_07055"/>
<sequence>MKKHLKKIIGKLNIPLIILLLIVGSLILVSNMKNEKVAKAKDSVNSAVNDISKKLNNAAQDNSDSVE</sequence>
<evidence type="ECO:0000256" key="1">
    <source>
        <dbReference type="SAM" id="Phobius"/>
    </source>
</evidence>
<dbReference type="KEGG" id="frx:F7310_07055"/>
<name>A0A1L4BTF6_9GAMM</name>
<keyword evidence="1" id="KW-0812">Transmembrane</keyword>
<keyword evidence="1" id="KW-1133">Transmembrane helix</keyword>
<gene>
    <name evidence="2" type="ORF">F7310_07055</name>
</gene>